<accession>A0A4R6RRF9</accession>
<comment type="caution">
    <text evidence="1">The sequence shown here is derived from an EMBL/GenBank/DDBJ whole genome shotgun (WGS) entry which is preliminary data.</text>
</comment>
<dbReference type="RefSeq" id="WP_166643426.1">
    <property type="nucleotide sequence ID" value="NZ_SNXW01000001.1"/>
</dbReference>
<name>A0A4R6RRF9_9BURK</name>
<dbReference type="EMBL" id="SNXW01000001">
    <property type="protein sequence ID" value="TDP88506.1"/>
    <property type="molecule type" value="Genomic_DNA"/>
</dbReference>
<dbReference type="Proteomes" id="UP000294593">
    <property type="component" value="Unassembled WGS sequence"/>
</dbReference>
<evidence type="ECO:0000313" key="2">
    <source>
        <dbReference type="Proteomes" id="UP000294593"/>
    </source>
</evidence>
<protein>
    <submittedName>
        <fullName evidence="1">Uncharacterized protein</fullName>
    </submittedName>
</protein>
<evidence type="ECO:0000313" key="1">
    <source>
        <dbReference type="EMBL" id="TDP88506.1"/>
    </source>
</evidence>
<sequence length="380" mass="40777">MVHPRLSSHPSLRLSAPGLASVIALPLTFALALASAQVGAAENGLQRYSPGVGGSDMTAPLVPGWYVQVPLVAYHASKIKGNDGKQATSATPVDAQGPVPAQPGLRSNIDIAADTYALLPRLTYLSAHRLLGANVGFTVMLPVMNRRANFTAAPNYAGTPYAGSAAGFQPLVTAGINARVDATQDGDQTGLGDLEISPVLHWEIGDHQAVTFAPTVVLPTGNYNVSRRVNTGYGNFYTFRPSVQYSFVGDGWDVGARTVLSFNTRNKDNGYYSGNMFNLDWQAMAFVSDNWRVGLQGYFVRQLSRDTQDLSGFTGTEIAQRNLRKEITSGNKSSVNAIGPAVGWLMNGGEMMVEGKFLREFGARNRTEGQAFWLTVSKPL</sequence>
<dbReference type="Pfam" id="PF13557">
    <property type="entry name" value="Phenol_MetA_deg"/>
    <property type="match status" value="1"/>
</dbReference>
<proteinExistence type="predicted"/>
<reference evidence="1 2" key="1">
    <citation type="submission" date="2019-03" db="EMBL/GenBank/DDBJ databases">
        <title>Genomic Encyclopedia of Type Strains, Phase IV (KMG-IV): sequencing the most valuable type-strain genomes for metagenomic binning, comparative biology and taxonomic classification.</title>
        <authorList>
            <person name="Goeker M."/>
        </authorList>
    </citation>
    <scope>NUCLEOTIDE SEQUENCE [LARGE SCALE GENOMIC DNA]</scope>
    <source>
        <strain evidence="1 2">DSM 11901</strain>
    </source>
</reference>
<gene>
    <name evidence="1" type="ORF">EV672_101658</name>
</gene>
<dbReference type="InterPro" id="IPR025737">
    <property type="entry name" value="FApF"/>
</dbReference>
<dbReference type="AlphaFoldDB" id="A0A4R6RRF9"/>
<keyword evidence="2" id="KW-1185">Reference proteome</keyword>
<organism evidence="1 2">
    <name type="scientific">Aquabacterium commune</name>
    <dbReference type="NCBI Taxonomy" id="70586"/>
    <lineage>
        <taxon>Bacteria</taxon>
        <taxon>Pseudomonadati</taxon>
        <taxon>Pseudomonadota</taxon>
        <taxon>Betaproteobacteria</taxon>
        <taxon>Burkholderiales</taxon>
        <taxon>Aquabacterium</taxon>
    </lineage>
</organism>